<dbReference type="PANTHER" id="PTHR44154:SF1">
    <property type="entry name" value="QUINONE OXIDOREDUCTASE"/>
    <property type="match status" value="1"/>
</dbReference>
<dbReference type="InterPro" id="IPR011032">
    <property type="entry name" value="GroES-like_sf"/>
</dbReference>
<accession>A0ABW2KEJ2</accession>
<protein>
    <submittedName>
        <fullName evidence="3">Zinc-binding dehydrogenase</fullName>
    </submittedName>
</protein>
<dbReference type="Pfam" id="PF08240">
    <property type="entry name" value="ADH_N"/>
    <property type="match status" value="1"/>
</dbReference>
<dbReference type="SUPFAM" id="SSF50129">
    <property type="entry name" value="GroES-like"/>
    <property type="match status" value="1"/>
</dbReference>
<dbReference type="Gene3D" id="3.90.180.10">
    <property type="entry name" value="Medium-chain alcohol dehydrogenases, catalytic domain"/>
    <property type="match status" value="1"/>
</dbReference>
<comment type="caution">
    <text evidence="3">The sequence shown here is derived from an EMBL/GenBank/DDBJ whole genome shotgun (WGS) entry which is preliminary data.</text>
</comment>
<dbReference type="Pfam" id="PF13602">
    <property type="entry name" value="ADH_zinc_N_2"/>
    <property type="match status" value="1"/>
</dbReference>
<dbReference type="InterPro" id="IPR051603">
    <property type="entry name" value="Zinc-ADH_QOR/CCCR"/>
</dbReference>
<dbReference type="InterPro" id="IPR013154">
    <property type="entry name" value="ADH-like_N"/>
</dbReference>
<dbReference type="SUPFAM" id="SSF51735">
    <property type="entry name" value="NAD(P)-binding Rossmann-fold domains"/>
    <property type="match status" value="1"/>
</dbReference>
<dbReference type="SMART" id="SM00829">
    <property type="entry name" value="PKS_ER"/>
    <property type="match status" value="1"/>
</dbReference>
<feature type="domain" description="Enoyl reductase (ER)" evidence="2">
    <location>
        <begin position="24"/>
        <end position="332"/>
    </location>
</feature>
<sequence>MPRTSRGGIEGQGDMRVVRATALGGPEVLEPAELPDPVAGPGEVVVKVAYSDTLFVETQIRAGAPGFPVEPPYVPGGGIAGTVLATGDGVDPSWSGRRVVTTLGWSGGYAEQAVAAATGLVPVPGGLGLREAAALVHDSATAMALTDAVAAREGETVLILGATGGMGVLLVQLVRATGARVLAGVRGERKLRLAAELGADPVDVSRPDWPRQVSEATAGAGADAVLDGVGGAIGRAAFEVTADGGRFSAHGTPAGGFAGVAPEEARRRGIDLFGITDVQFDRPTRNRWTALGLRAAAEGRIRPIIGQTFPLARAADAHAAIEARTVVGKTLLEV</sequence>
<proteinExistence type="predicted"/>
<evidence type="ECO:0000313" key="4">
    <source>
        <dbReference type="Proteomes" id="UP001596540"/>
    </source>
</evidence>
<dbReference type="InterPro" id="IPR036291">
    <property type="entry name" value="NAD(P)-bd_dom_sf"/>
</dbReference>
<name>A0ABW2KEJ2_9ACTN</name>
<keyword evidence="1" id="KW-0521">NADP</keyword>
<dbReference type="InterPro" id="IPR020843">
    <property type="entry name" value="ER"/>
</dbReference>
<dbReference type="PANTHER" id="PTHR44154">
    <property type="entry name" value="QUINONE OXIDOREDUCTASE"/>
    <property type="match status" value="1"/>
</dbReference>
<dbReference type="Proteomes" id="UP001596540">
    <property type="component" value="Unassembled WGS sequence"/>
</dbReference>
<reference evidence="4" key="1">
    <citation type="journal article" date="2019" name="Int. J. Syst. Evol. Microbiol.">
        <title>The Global Catalogue of Microorganisms (GCM) 10K type strain sequencing project: providing services to taxonomists for standard genome sequencing and annotation.</title>
        <authorList>
            <consortium name="The Broad Institute Genomics Platform"/>
            <consortium name="The Broad Institute Genome Sequencing Center for Infectious Disease"/>
            <person name="Wu L."/>
            <person name="Ma J."/>
        </authorList>
    </citation>
    <scope>NUCLEOTIDE SEQUENCE [LARGE SCALE GENOMIC DNA]</scope>
    <source>
        <strain evidence="4">CGMCC 4.7382</strain>
    </source>
</reference>
<organism evidence="3 4">
    <name type="scientific">Marinactinospora rubrisoli</name>
    <dbReference type="NCBI Taxonomy" id="2715399"/>
    <lineage>
        <taxon>Bacteria</taxon>
        <taxon>Bacillati</taxon>
        <taxon>Actinomycetota</taxon>
        <taxon>Actinomycetes</taxon>
        <taxon>Streptosporangiales</taxon>
        <taxon>Nocardiopsidaceae</taxon>
        <taxon>Marinactinospora</taxon>
    </lineage>
</organism>
<dbReference type="EMBL" id="JBHTBH010000003">
    <property type="protein sequence ID" value="MFC7327512.1"/>
    <property type="molecule type" value="Genomic_DNA"/>
</dbReference>
<dbReference type="Gene3D" id="3.40.50.720">
    <property type="entry name" value="NAD(P)-binding Rossmann-like Domain"/>
    <property type="match status" value="1"/>
</dbReference>
<evidence type="ECO:0000259" key="2">
    <source>
        <dbReference type="SMART" id="SM00829"/>
    </source>
</evidence>
<dbReference type="RefSeq" id="WP_379869868.1">
    <property type="nucleotide sequence ID" value="NZ_JBHTBH010000003.1"/>
</dbReference>
<gene>
    <name evidence="3" type="ORF">ACFQRF_07125</name>
</gene>
<evidence type="ECO:0000313" key="3">
    <source>
        <dbReference type="EMBL" id="MFC7327512.1"/>
    </source>
</evidence>
<keyword evidence="4" id="KW-1185">Reference proteome</keyword>
<evidence type="ECO:0000256" key="1">
    <source>
        <dbReference type="ARBA" id="ARBA00022857"/>
    </source>
</evidence>